<evidence type="ECO:0000313" key="5">
    <source>
        <dbReference type="Proteomes" id="UP000616885"/>
    </source>
</evidence>
<protein>
    <recommendedName>
        <fullName evidence="3">Zn(2)-C6 fungal-type domain-containing protein</fullName>
    </recommendedName>
</protein>
<evidence type="ECO:0000259" key="3">
    <source>
        <dbReference type="PROSITE" id="PS50048"/>
    </source>
</evidence>
<feature type="domain" description="Zn(2)-C6 fungal-type" evidence="3">
    <location>
        <begin position="22"/>
        <end position="55"/>
    </location>
</feature>
<dbReference type="InterPro" id="IPR036864">
    <property type="entry name" value="Zn2-C6_fun-type_DNA-bd_sf"/>
</dbReference>
<dbReference type="SMART" id="SM00066">
    <property type="entry name" value="GAL4"/>
    <property type="match status" value="1"/>
</dbReference>
<dbReference type="PROSITE" id="PS00463">
    <property type="entry name" value="ZN2_CY6_FUNGAL_1"/>
    <property type="match status" value="1"/>
</dbReference>
<dbReference type="PROSITE" id="PS50048">
    <property type="entry name" value="ZN2_CY6_FUNGAL_2"/>
    <property type="match status" value="1"/>
</dbReference>
<evidence type="ECO:0000313" key="4">
    <source>
        <dbReference type="EMBL" id="KAF9749858.1"/>
    </source>
</evidence>
<dbReference type="InterPro" id="IPR001138">
    <property type="entry name" value="Zn2Cys6_DnaBD"/>
</dbReference>
<gene>
    <name evidence="4" type="ORF">IM811_015885</name>
</gene>
<dbReference type="GO" id="GO:0000981">
    <property type="term" value="F:DNA-binding transcription factor activity, RNA polymerase II-specific"/>
    <property type="evidence" value="ECO:0007669"/>
    <property type="project" value="InterPro"/>
</dbReference>
<dbReference type="Gene3D" id="4.10.240.10">
    <property type="entry name" value="Zn(2)-C6 fungal-type DNA-binding domain"/>
    <property type="match status" value="1"/>
</dbReference>
<dbReference type="Proteomes" id="UP000616885">
    <property type="component" value="Unassembled WGS sequence"/>
</dbReference>
<accession>A0A8H7N679</accession>
<dbReference type="PANTHER" id="PTHR46910">
    <property type="entry name" value="TRANSCRIPTION FACTOR PDR1"/>
    <property type="match status" value="1"/>
</dbReference>
<reference evidence="4" key="1">
    <citation type="submission" date="2020-10" db="EMBL/GenBank/DDBJ databases">
        <title>High-Quality Genome Resource of Clonostachys rosea strain S41 by Oxford Nanopore Long-Read Sequencing.</title>
        <authorList>
            <person name="Wang H."/>
        </authorList>
    </citation>
    <scope>NUCLEOTIDE SEQUENCE</scope>
    <source>
        <strain evidence="4">S41</strain>
    </source>
</reference>
<dbReference type="PANTHER" id="PTHR46910:SF40">
    <property type="entry name" value="ZN(II)2CYS6 TRANSCRIPTION FACTOR (EUROFUNG)"/>
    <property type="match status" value="1"/>
</dbReference>
<dbReference type="GO" id="GO:0008270">
    <property type="term" value="F:zinc ion binding"/>
    <property type="evidence" value="ECO:0007669"/>
    <property type="project" value="InterPro"/>
</dbReference>
<dbReference type="InterPro" id="IPR050987">
    <property type="entry name" value="AtrR-like"/>
</dbReference>
<evidence type="ECO:0000256" key="1">
    <source>
        <dbReference type="ARBA" id="ARBA00023242"/>
    </source>
</evidence>
<dbReference type="CDD" id="cd00067">
    <property type="entry name" value="GAL4"/>
    <property type="match status" value="1"/>
</dbReference>
<comment type="caution">
    <text evidence="4">The sequence shown here is derived from an EMBL/GenBank/DDBJ whole genome shotgun (WGS) entry which is preliminary data.</text>
</comment>
<proteinExistence type="predicted"/>
<keyword evidence="1" id="KW-0539">Nucleus</keyword>
<name>A0A8H7N679_BIOOC</name>
<dbReference type="CDD" id="cd12148">
    <property type="entry name" value="fungal_TF_MHR"/>
    <property type="match status" value="1"/>
</dbReference>
<dbReference type="EMBL" id="JADCTT010000007">
    <property type="protein sequence ID" value="KAF9749858.1"/>
    <property type="molecule type" value="Genomic_DNA"/>
</dbReference>
<organism evidence="4 5">
    <name type="scientific">Bionectria ochroleuca</name>
    <name type="common">Gliocladium roseum</name>
    <dbReference type="NCBI Taxonomy" id="29856"/>
    <lineage>
        <taxon>Eukaryota</taxon>
        <taxon>Fungi</taxon>
        <taxon>Dikarya</taxon>
        <taxon>Ascomycota</taxon>
        <taxon>Pezizomycotina</taxon>
        <taxon>Sordariomycetes</taxon>
        <taxon>Hypocreomycetidae</taxon>
        <taxon>Hypocreales</taxon>
        <taxon>Bionectriaceae</taxon>
        <taxon>Clonostachys</taxon>
    </lineage>
</organism>
<dbReference type="Pfam" id="PF00172">
    <property type="entry name" value="Zn_clus"/>
    <property type="match status" value="1"/>
</dbReference>
<evidence type="ECO:0000256" key="2">
    <source>
        <dbReference type="SAM" id="MobiDB-lite"/>
    </source>
</evidence>
<sequence length="508" mass="57069">MDNPVQSNAKPSEADKPRIPRACDLCRRRKVKCRWAAHDDATCVSCSSMGARCTWDIKPQKRGRPNRHAPASPVTDGRDANALPQSPHGTIVEQVLRDQGPSSEELQGVKIQSESLLSQLGSPSSVQQALDDWFEFFYPIQPLLHRRYFISRYQGGEMQTNSEFLALVISMCAAIVVTLPRKAAAEYSGITVSKSLHLVRYYNLLQPTTGCSVDWCVAYFLLAWAQMGEHGFTGFDVFNNLKSAMSGVQWLLSFQPRQSSFHDEEILKRLYWQLTILDIGLDTKGWPGCSFYPLSGDQSRLRPRCLSDDDLSPAEGLIPGIGASHDDAIDYVTGFNAHADIILTWWHAKADSEHRSPREVIDRGLERLQSILDGLPPELRWRGGLSRDLRATRGHEMQMLNIMISFLYIKSNLLEIYGPVAEPPFTHYTIISDVLDILHHVPRTILESVGFSVVKRIRDMGAPYLEELKLMSDADALASESTRQRLWQLLSELELLDYQGASGIGTHC</sequence>
<feature type="region of interest" description="Disordered" evidence="2">
    <location>
        <begin position="57"/>
        <end position="87"/>
    </location>
</feature>
<dbReference type="AlphaFoldDB" id="A0A8H7N679"/>
<dbReference type="SUPFAM" id="SSF57701">
    <property type="entry name" value="Zn2/Cys6 DNA-binding domain"/>
    <property type="match status" value="1"/>
</dbReference>